<keyword evidence="3" id="KW-1185">Reference proteome</keyword>
<name>A0A0P6VS07_9HYPH</name>
<gene>
    <name evidence="2" type="ORF">ABB55_22040</name>
</gene>
<dbReference type="RefSeq" id="WP_054360739.1">
    <property type="nucleotide sequence ID" value="NZ_LJYW01000001.1"/>
</dbReference>
<dbReference type="Pfam" id="PF16917">
    <property type="entry name" value="BPL_LplA_LipB_2"/>
    <property type="match status" value="1"/>
</dbReference>
<dbReference type="Proteomes" id="UP000048984">
    <property type="component" value="Unassembled WGS sequence"/>
</dbReference>
<accession>A0A0P6VS07</accession>
<dbReference type="Gene3D" id="3.30.930.10">
    <property type="entry name" value="Bira Bifunctional Protein, Domain 2"/>
    <property type="match status" value="1"/>
</dbReference>
<sequence length="244" mass="26397">MNLSTPELVLPPVYRLITLREHRDAFAHAMAVGAEAGAGTLVWVRRFDLVEVAVVFEPEEPLVSARRILYAGMNALADALAAHAPPEKPVNFRWPDTLLFDGAIVGGGRIGWPEGAPEGEPPPFLVFGAMLRTFVGAKTESGDWSFGTSLEAEGVDVIDMAELVESFARHLMVHVHEWMDRGFRKVGETWLARLPREGAGRRGIDGNGDFLLTPAGGGAPVRHALLPGLAAPAWLDPETGLPWL</sequence>
<organism evidence="2 3">
    <name type="scientific">Prosthecodimorpha hirschii</name>
    <dbReference type="NCBI Taxonomy" id="665126"/>
    <lineage>
        <taxon>Bacteria</taxon>
        <taxon>Pseudomonadati</taxon>
        <taxon>Pseudomonadota</taxon>
        <taxon>Alphaproteobacteria</taxon>
        <taxon>Hyphomicrobiales</taxon>
        <taxon>Ancalomicrobiaceae</taxon>
        <taxon>Prosthecodimorpha</taxon>
    </lineage>
</organism>
<dbReference type="STRING" id="665126.ABB55_22040"/>
<reference evidence="2 3" key="1">
    <citation type="submission" date="2015-09" db="EMBL/GenBank/DDBJ databases">
        <authorList>
            <person name="Jackson K.R."/>
            <person name="Lunt B.L."/>
            <person name="Fisher J.N.B."/>
            <person name="Gardner A.V."/>
            <person name="Bailey M.E."/>
            <person name="Deus L.M."/>
            <person name="Earl A.S."/>
            <person name="Gibby P.D."/>
            <person name="Hartmann K.A."/>
            <person name="Liu J.E."/>
            <person name="Manci A.M."/>
            <person name="Nielsen D.A."/>
            <person name="Solomon M.B."/>
            <person name="Breakwell D.P."/>
            <person name="Burnett S.H."/>
            <person name="Grose J.H."/>
        </authorList>
    </citation>
    <scope>NUCLEOTIDE SEQUENCE [LARGE SCALE GENOMIC DNA]</scope>
    <source>
        <strain evidence="2 3">16</strain>
    </source>
</reference>
<protein>
    <recommendedName>
        <fullName evidence="1">BPL/LPL catalytic domain-containing protein</fullName>
    </recommendedName>
</protein>
<dbReference type="InterPro" id="IPR045864">
    <property type="entry name" value="aa-tRNA-synth_II/BPL/LPL"/>
</dbReference>
<comment type="caution">
    <text evidence="2">The sequence shown here is derived from an EMBL/GenBank/DDBJ whole genome shotgun (WGS) entry which is preliminary data.</text>
</comment>
<evidence type="ECO:0000313" key="3">
    <source>
        <dbReference type="Proteomes" id="UP000048984"/>
    </source>
</evidence>
<proteinExistence type="predicted"/>
<dbReference type="SUPFAM" id="SSF55681">
    <property type="entry name" value="Class II aaRS and biotin synthetases"/>
    <property type="match status" value="1"/>
</dbReference>
<dbReference type="EMBL" id="LJYW01000001">
    <property type="protein sequence ID" value="KPL54572.1"/>
    <property type="molecule type" value="Genomic_DNA"/>
</dbReference>
<reference evidence="2 3" key="2">
    <citation type="submission" date="2015-10" db="EMBL/GenBank/DDBJ databases">
        <title>Draft Genome Sequence of Prosthecomicrobium hirschii ATCC 27832.</title>
        <authorList>
            <person name="Daniel J."/>
            <person name="Givan S.A."/>
            <person name="Brun Y.V."/>
            <person name="Brown P.J."/>
        </authorList>
    </citation>
    <scope>NUCLEOTIDE SEQUENCE [LARGE SCALE GENOMIC DNA]</scope>
    <source>
        <strain evidence="2 3">16</strain>
    </source>
</reference>
<dbReference type="InterPro" id="IPR004143">
    <property type="entry name" value="BPL_LPL_catalytic"/>
</dbReference>
<dbReference type="AlphaFoldDB" id="A0A0P6VS07"/>
<evidence type="ECO:0000313" key="2">
    <source>
        <dbReference type="EMBL" id="KPL54572.1"/>
    </source>
</evidence>
<feature type="domain" description="BPL/LPL catalytic" evidence="1">
    <location>
        <begin position="10"/>
        <end position="191"/>
    </location>
</feature>
<evidence type="ECO:0000259" key="1">
    <source>
        <dbReference type="Pfam" id="PF16917"/>
    </source>
</evidence>